<dbReference type="PANTHER" id="PTHR33048:SF156">
    <property type="entry name" value="INTEGRAL MEMBRANE PROTEIN"/>
    <property type="match status" value="1"/>
</dbReference>
<dbReference type="InterPro" id="IPR052337">
    <property type="entry name" value="SAT4-like"/>
</dbReference>
<feature type="transmembrane region" description="Helical" evidence="6">
    <location>
        <begin position="113"/>
        <end position="131"/>
    </location>
</feature>
<keyword evidence="9" id="KW-1185">Reference proteome</keyword>
<name>A0A2T2NRL9_CORCC</name>
<evidence type="ECO:0000313" key="8">
    <source>
        <dbReference type="EMBL" id="PSN68077.1"/>
    </source>
</evidence>
<feature type="domain" description="Rhodopsin" evidence="7">
    <location>
        <begin position="4"/>
        <end position="206"/>
    </location>
</feature>
<dbReference type="GO" id="GO:0016020">
    <property type="term" value="C:membrane"/>
    <property type="evidence" value="ECO:0007669"/>
    <property type="project" value="UniProtKB-SubCell"/>
</dbReference>
<dbReference type="Proteomes" id="UP000240883">
    <property type="component" value="Unassembled WGS sequence"/>
</dbReference>
<dbReference type="InterPro" id="IPR049326">
    <property type="entry name" value="Rhodopsin_dom_fungi"/>
</dbReference>
<dbReference type="STRING" id="1448308.A0A2T2NRL9"/>
<accession>A0A2T2NRL9</accession>
<evidence type="ECO:0000256" key="6">
    <source>
        <dbReference type="SAM" id="Phobius"/>
    </source>
</evidence>
<dbReference type="Pfam" id="PF20684">
    <property type="entry name" value="Fung_rhodopsin"/>
    <property type="match status" value="1"/>
</dbReference>
<evidence type="ECO:0000313" key="9">
    <source>
        <dbReference type="Proteomes" id="UP000240883"/>
    </source>
</evidence>
<feature type="transmembrane region" description="Helical" evidence="6">
    <location>
        <begin position="28"/>
        <end position="49"/>
    </location>
</feature>
<evidence type="ECO:0000256" key="5">
    <source>
        <dbReference type="ARBA" id="ARBA00038359"/>
    </source>
</evidence>
<gene>
    <name evidence="8" type="ORF">BS50DRAFT_573043</name>
</gene>
<reference evidence="8 9" key="1">
    <citation type="journal article" date="2018" name="Front. Microbiol.">
        <title>Genome-Wide Analysis of Corynespora cassiicola Leaf Fall Disease Putative Effectors.</title>
        <authorList>
            <person name="Lopez D."/>
            <person name="Ribeiro S."/>
            <person name="Label P."/>
            <person name="Fumanal B."/>
            <person name="Venisse J.S."/>
            <person name="Kohler A."/>
            <person name="de Oliveira R.R."/>
            <person name="Labutti K."/>
            <person name="Lipzen A."/>
            <person name="Lail K."/>
            <person name="Bauer D."/>
            <person name="Ohm R.A."/>
            <person name="Barry K.W."/>
            <person name="Spatafora J."/>
            <person name="Grigoriev I.V."/>
            <person name="Martin F.M."/>
            <person name="Pujade-Renaud V."/>
        </authorList>
    </citation>
    <scope>NUCLEOTIDE SEQUENCE [LARGE SCALE GENOMIC DNA]</scope>
    <source>
        <strain evidence="8 9">Philippines</strain>
    </source>
</reference>
<keyword evidence="2 6" id="KW-0812">Transmembrane</keyword>
<evidence type="ECO:0000259" key="7">
    <source>
        <dbReference type="Pfam" id="PF20684"/>
    </source>
</evidence>
<comment type="subcellular location">
    <subcellularLocation>
        <location evidence="1">Membrane</location>
        <topology evidence="1">Multi-pass membrane protein</topology>
    </subcellularLocation>
</comment>
<proteinExistence type="inferred from homology"/>
<sequence length="275" mass="30243">MVEIGGSGRHRSTLPAPTLQNALKLSTASQIVCPLSASMSKLGILALYYQLFGQTSRNYRIAIKATFVLVTCVMVVQFIIPFANCKPFSKMWTPDGPGTCAIASLSLWRYLSLPNVFTTVLMIAIPFPKLFGLKVSAATKLGLAVILCVCVAGMVAAIMRVVSFLAVTSFHDITFENVKPFCWTITESGIYLIAGILPTLRPLMKKVFKNVPFDRILSASFRSSGSWGHKKGVFNKDKTLPELPKGQKPFTDMSSKGTVLVMMEDERCLMREDSR</sequence>
<feature type="transmembrane region" description="Helical" evidence="6">
    <location>
        <begin position="143"/>
        <end position="166"/>
    </location>
</feature>
<dbReference type="EMBL" id="KZ678134">
    <property type="protein sequence ID" value="PSN68077.1"/>
    <property type="molecule type" value="Genomic_DNA"/>
</dbReference>
<keyword evidence="3 6" id="KW-1133">Transmembrane helix</keyword>
<evidence type="ECO:0000256" key="2">
    <source>
        <dbReference type="ARBA" id="ARBA00022692"/>
    </source>
</evidence>
<dbReference type="OrthoDB" id="3648173at2759"/>
<evidence type="ECO:0000256" key="3">
    <source>
        <dbReference type="ARBA" id="ARBA00022989"/>
    </source>
</evidence>
<keyword evidence="4 6" id="KW-0472">Membrane</keyword>
<dbReference type="AlphaFoldDB" id="A0A2T2NRL9"/>
<feature type="transmembrane region" description="Helical" evidence="6">
    <location>
        <begin position="61"/>
        <end position="83"/>
    </location>
</feature>
<feature type="transmembrane region" description="Helical" evidence="6">
    <location>
        <begin position="178"/>
        <end position="200"/>
    </location>
</feature>
<dbReference type="PANTHER" id="PTHR33048">
    <property type="entry name" value="PTH11-LIKE INTEGRAL MEMBRANE PROTEIN (AFU_ORTHOLOGUE AFUA_5G11245)"/>
    <property type="match status" value="1"/>
</dbReference>
<comment type="similarity">
    <text evidence="5">Belongs to the SAT4 family.</text>
</comment>
<evidence type="ECO:0000256" key="4">
    <source>
        <dbReference type="ARBA" id="ARBA00023136"/>
    </source>
</evidence>
<organism evidence="8 9">
    <name type="scientific">Corynespora cassiicola Philippines</name>
    <dbReference type="NCBI Taxonomy" id="1448308"/>
    <lineage>
        <taxon>Eukaryota</taxon>
        <taxon>Fungi</taxon>
        <taxon>Dikarya</taxon>
        <taxon>Ascomycota</taxon>
        <taxon>Pezizomycotina</taxon>
        <taxon>Dothideomycetes</taxon>
        <taxon>Pleosporomycetidae</taxon>
        <taxon>Pleosporales</taxon>
        <taxon>Corynesporascaceae</taxon>
        <taxon>Corynespora</taxon>
    </lineage>
</organism>
<evidence type="ECO:0000256" key="1">
    <source>
        <dbReference type="ARBA" id="ARBA00004141"/>
    </source>
</evidence>
<protein>
    <recommendedName>
        <fullName evidence="7">Rhodopsin domain-containing protein</fullName>
    </recommendedName>
</protein>